<accession>A0A7N0ULX4</accession>
<feature type="region of interest" description="Disordered" evidence="1">
    <location>
        <begin position="1"/>
        <end position="60"/>
    </location>
</feature>
<proteinExistence type="predicted"/>
<evidence type="ECO:0000256" key="1">
    <source>
        <dbReference type="SAM" id="MobiDB-lite"/>
    </source>
</evidence>
<feature type="compositionally biased region" description="Low complexity" evidence="1">
    <location>
        <begin position="105"/>
        <end position="126"/>
    </location>
</feature>
<sequence>MDSGTSGGSMQSGSSGGEDDQNDTGSFSAVSRLHRSNPNLHHQPYFSPQQQQQQQLLQFPPLTNNLFFDTLPQSDLDRIWASGVTRHPPPPQPLHQEQEHHHHYQQQQKLCSASSLSSSFLASSSAPRDPQPKPPGRASSGSKETGSGSSGRVVKKRTRASRKTPTTVLTTDAANFRAMVQEFTGIPTPPFAPSPFFPAKNFDLFGGGGPNSPSLGSLLYSLSNPHSFAPPSITADAYNNVASSSFQDEQSHQQMAMMMRRRNNTMSSSPNTLGQNQNPNPGAFQPSSAAIRPPFSSSEYPSRGGENDQ</sequence>
<dbReference type="Proteomes" id="UP000594263">
    <property type="component" value="Unplaced"/>
</dbReference>
<dbReference type="Pfam" id="PF05678">
    <property type="entry name" value="VQ"/>
    <property type="match status" value="1"/>
</dbReference>
<name>A0A7N0ULX4_KALFE</name>
<feature type="compositionally biased region" description="Basic residues" evidence="1">
    <location>
        <begin position="153"/>
        <end position="162"/>
    </location>
</feature>
<evidence type="ECO:0000313" key="4">
    <source>
        <dbReference type="Proteomes" id="UP000594263"/>
    </source>
</evidence>
<organism evidence="3 4">
    <name type="scientific">Kalanchoe fedtschenkoi</name>
    <name type="common">Lavender scallops</name>
    <name type="synonym">South American air plant</name>
    <dbReference type="NCBI Taxonomy" id="63787"/>
    <lineage>
        <taxon>Eukaryota</taxon>
        <taxon>Viridiplantae</taxon>
        <taxon>Streptophyta</taxon>
        <taxon>Embryophyta</taxon>
        <taxon>Tracheophyta</taxon>
        <taxon>Spermatophyta</taxon>
        <taxon>Magnoliopsida</taxon>
        <taxon>eudicotyledons</taxon>
        <taxon>Gunneridae</taxon>
        <taxon>Pentapetalae</taxon>
        <taxon>Saxifragales</taxon>
        <taxon>Crassulaceae</taxon>
        <taxon>Kalanchoe</taxon>
    </lineage>
</organism>
<evidence type="ECO:0000259" key="2">
    <source>
        <dbReference type="Pfam" id="PF05678"/>
    </source>
</evidence>
<dbReference type="PANTHER" id="PTHR33179:SF4">
    <property type="entry name" value="VQ MOTIF-CONTAINING PROTEIN"/>
    <property type="match status" value="1"/>
</dbReference>
<dbReference type="Gramene" id="Kaladp0076s0046.1.v1.1">
    <property type="protein sequence ID" value="Kaladp0076s0046.1.v1.1.CDS.1"/>
    <property type="gene ID" value="Kaladp0076s0046.v1.1"/>
</dbReference>
<dbReference type="AlphaFoldDB" id="A0A7N0ULX4"/>
<keyword evidence="4" id="KW-1185">Reference proteome</keyword>
<feature type="compositionally biased region" description="Low complexity" evidence="1">
    <location>
        <begin position="139"/>
        <end position="151"/>
    </location>
</feature>
<feature type="compositionally biased region" description="Polar residues" evidence="1">
    <location>
        <begin position="272"/>
        <end position="288"/>
    </location>
</feature>
<dbReference type="InterPro" id="IPR008889">
    <property type="entry name" value="VQ"/>
</dbReference>
<protein>
    <recommendedName>
        <fullName evidence="2">VQ domain-containing protein</fullName>
    </recommendedName>
</protein>
<dbReference type="EnsemblPlants" id="Kaladp0076s0046.1.v1.1">
    <property type="protein sequence ID" value="Kaladp0076s0046.1.v1.1.CDS.1"/>
    <property type="gene ID" value="Kaladp0076s0046.v1.1"/>
</dbReference>
<feature type="compositionally biased region" description="Low complexity" evidence="1">
    <location>
        <begin position="1"/>
        <end position="13"/>
    </location>
</feature>
<dbReference type="InterPro" id="IPR039609">
    <property type="entry name" value="VQ_15/22"/>
</dbReference>
<feature type="region of interest" description="Disordered" evidence="1">
    <location>
        <begin position="264"/>
        <end position="309"/>
    </location>
</feature>
<reference evidence="3" key="1">
    <citation type="submission" date="2021-01" db="UniProtKB">
        <authorList>
            <consortium name="EnsemblPlants"/>
        </authorList>
    </citation>
    <scope>IDENTIFICATION</scope>
</reference>
<feature type="compositionally biased region" description="Low complexity" evidence="1">
    <location>
        <begin position="43"/>
        <end position="60"/>
    </location>
</feature>
<feature type="region of interest" description="Disordered" evidence="1">
    <location>
        <begin position="79"/>
        <end position="167"/>
    </location>
</feature>
<evidence type="ECO:0000313" key="3">
    <source>
        <dbReference type="EnsemblPlants" id="Kaladp0076s0046.1.v1.1.CDS.1"/>
    </source>
</evidence>
<feature type="domain" description="VQ" evidence="2">
    <location>
        <begin position="165"/>
        <end position="190"/>
    </location>
</feature>
<dbReference type="PANTHER" id="PTHR33179">
    <property type="entry name" value="VQ MOTIF-CONTAINING PROTEIN"/>
    <property type="match status" value="1"/>
</dbReference>